<comment type="caution">
    <text evidence="1">The sequence shown here is derived from an EMBL/GenBank/DDBJ whole genome shotgun (WGS) entry which is preliminary data.</text>
</comment>
<sequence>MSIPSVSPLSSIAALRVYQQVKQHGEPPPDKSEALALLEREQLNAGADAGNGTVTSTKSATNTILTTEEQRQVQLELERSWGLTSAILGTQFDEYA</sequence>
<accession>A0ABR6Y9X1</accession>
<keyword evidence="2" id="KW-1185">Reference proteome</keyword>
<evidence type="ECO:0000313" key="2">
    <source>
        <dbReference type="Proteomes" id="UP000624279"/>
    </source>
</evidence>
<gene>
    <name evidence="1" type="ORF">H8K55_07425</name>
</gene>
<dbReference type="RefSeq" id="WP_186941452.1">
    <property type="nucleotide sequence ID" value="NZ_JACOGA010000006.1"/>
</dbReference>
<evidence type="ECO:0000313" key="1">
    <source>
        <dbReference type="EMBL" id="MBC3873410.1"/>
    </source>
</evidence>
<name>A0ABR6Y9X1_9BURK</name>
<reference evidence="1 2" key="1">
    <citation type="submission" date="2020-08" db="EMBL/GenBank/DDBJ databases">
        <title>Novel species isolated from subtropical streams in China.</title>
        <authorList>
            <person name="Lu H."/>
        </authorList>
    </citation>
    <scope>NUCLEOTIDE SEQUENCE [LARGE SCALE GENOMIC DNA]</scope>
    <source>
        <strain evidence="1 2">LX15W</strain>
    </source>
</reference>
<proteinExistence type="predicted"/>
<dbReference type="EMBL" id="JACOGA010000006">
    <property type="protein sequence ID" value="MBC3873410.1"/>
    <property type="molecule type" value="Genomic_DNA"/>
</dbReference>
<protein>
    <submittedName>
        <fullName evidence="1">Uncharacterized protein</fullName>
    </submittedName>
</protein>
<organism evidence="1 2">
    <name type="scientific">Undibacterium flavidum</name>
    <dbReference type="NCBI Taxonomy" id="2762297"/>
    <lineage>
        <taxon>Bacteria</taxon>
        <taxon>Pseudomonadati</taxon>
        <taxon>Pseudomonadota</taxon>
        <taxon>Betaproteobacteria</taxon>
        <taxon>Burkholderiales</taxon>
        <taxon>Oxalobacteraceae</taxon>
        <taxon>Undibacterium</taxon>
    </lineage>
</organism>
<dbReference type="Proteomes" id="UP000624279">
    <property type="component" value="Unassembled WGS sequence"/>
</dbReference>